<evidence type="ECO:0000313" key="3">
    <source>
        <dbReference type="Proteomes" id="UP000003465"/>
    </source>
</evidence>
<dbReference type="Gene3D" id="1.10.10.60">
    <property type="entry name" value="Homeodomain-like"/>
    <property type="match status" value="1"/>
</dbReference>
<organism evidence="2 3">
    <name type="scientific">Pseudomonas amygdali pv. mori str. 301020</name>
    <dbReference type="NCBI Taxonomy" id="629261"/>
    <lineage>
        <taxon>Bacteria</taxon>
        <taxon>Pseudomonadati</taxon>
        <taxon>Pseudomonadota</taxon>
        <taxon>Gammaproteobacteria</taxon>
        <taxon>Pseudomonadales</taxon>
        <taxon>Pseudomonadaceae</taxon>
        <taxon>Pseudomonas</taxon>
        <taxon>Pseudomonas amygdali</taxon>
    </lineage>
</organism>
<accession>A0A656GLB1</accession>
<name>A0A656GLB1_PSEA0</name>
<proteinExistence type="predicted"/>
<dbReference type="Proteomes" id="UP000003465">
    <property type="component" value="Unassembled WGS sequence"/>
</dbReference>
<dbReference type="AlphaFoldDB" id="A0A656GLB1"/>
<dbReference type="InterPro" id="IPR009057">
    <property type="entry name" value="Homeodomain-like_sf"/>
</dbReference>
<sequence>SQLFQAAGGNISQLAKRLGVSRNTLYKRLREQRIV</sequence>
<dbReference type="EMBL" id="AEAG01002108">
    <property type="protein sequence ID" value="EGH26275.1"/>
    <property type="molecule type" value="Genomic_DNA"/>
</dbReference>
<gene>
    <name evidence="2" type="ORF">PSYMO_34504</name>
</gene>
<feature type="domain" description="DNA binding HTH" evidence="1">
    <location>
        <begin position="5"/>
        <end position="31"/>
    </location>
</feature>
<dbReference type="SUPFAM" id="SSF46689">
    <property type="entry name" value="Homeodomain-like"/>
    <property type="match status" value="1"/>
</dbReference>
<evidence type="ECO:0000259" key="1">
    <source>
        <dbReference type="Pfam" id="PF02954"/>
    </source>
</evidence>
<reference evidence="2 3" key="1">
    <citation type="journal article" date="2011" name="PLoS Pathog.">
        <title>Dynamic evolution of pathogenicity revealed by sequencing and comparative genomics of 19 Pseudomonas syringae isolates.</title>
        <authorList>
            <person name="Baltrus D.A."/>
            <person name="Nishimura M.T."/>
            <person name="Romanchuk A."/>
            <person name="Chang J.H."/>
            <person name="Mukhtar M.S."/>
            <person name="Cherkis K."/>
            <person name="Roach J."/>
            <person name="Grant S.R."/>
            <person name="Jones C.D."/>
            <person name="Dangl J.L."/>
        </authorList>
    </citation>
    <scope>NUCLEOTIDE SEQUENCE [LARGE SCALE GENOMIC DNA]</scope>
    <source>
        <strain evidence="2 3">301020</strain>
    </source>
</reference>
<dbReference type="InterPro" id="IPR002197">
    <property type="entry name" value="HTH_Fis"/>
</dbReference>
<protein>
    <submittedName>
        <fullName evidence="2">Sigma-54 dependent transcriptional regulator</fullName>
    </submittedName>
</protein>
<evidence type="ECO:0000313" key="2">
    <source>
        <dbReference type="EMBL" id="EGH26275.1"/>
    </source>
</evidence>
<dbReference type="Pfam" id="PF02954">
    <property type="entry name" value="HTH_8"/>
    <property type="match status" value="1"/>
</dbReference>
<feature type="non-terminal residue" evidence="2">
    <location>
        <position position="1"/>
    </location>
</feature>
<dbReference type="GO" id="GO:0043565">
    <property type="term" value="F:sequence-specific DNA binding"/>
    <property type="evidence" value="ECO:0007669"/>
    <property type="project" value="InterPro"/>
</dbReference>
<comment type="caution">
    <text evidence="2">The sequence shown here is derived from an EMBL/GenBank/DDBJ whole genome shotgun (WGS) entry which is preliminary data.</text>
</comment>